<dbReference type="Gene3D" id="3.30.1490.20">
    <property type="entry name" value="ATP-grasp fold, A domain"/>
    <property type="match status" value="1"/>
</dbReference>
<evidence type="ECO:0000256" key="2">
    <source>
        <dbReference type="PROSITE-ProRule" id="PRU00409"/>
    </source>
</evidence>
<dbReference type="Gene3D" id="3.30.470.20">
    <property type="entry name" value="ATP-grasp fold, B domain"/>
    <property type="match status" value="1"/>
</dbReference>
<dbReference type="GO" id="GO:0005524">
    <property type="term" value="F:ATP binding"/>
    <property type="evidence" value="ECO:0007669"/>
    <property type="project" value="UniProtKB-UniRule"/>
</dbReference>
<dbReference type="Gene3D" id="3.40.50.20">
    <property type="match status" value="1"/>
</dbReference>
<proteinExistence type="predicted"/>
<dbReference type="PATRIC" id="fig|106634.4.peg.410"/>
<dbReference type="Proteomes" id="UP000064201">
    <property type="component" value="Chromosome"/>
</dbReference>
<keyword evidence="2" id="KW-0547">Nucleotide-binding</keyword>
<dbReference type="STRING" id="106634.TVD_02020"/>
<dbReference type="InterPro" id="IPR013651">
    <property type="entry name" value="ATP-grasp_RimK-type"/>
</dbReference>
<gene>
    <name evidence="4" type="ORF">TVD_02020</name>
</gene>
<dbReference type="EMBL" id="CP011367">
    <property type="protein sequence ID" value="AKJ94223.1"/>
    <property type="molecule type" value="Genomic_DNA"/>
</dbReference>
<dbReference type="Pfam" id="PF14401">
    <property type="entry name" value="RLAN"/>
    <property type="match status" value="1"/>
</dbReference>
<reference evidence="4 5" key="1">
    <citation type="submission" date="2015-04" db="EMBL/GenBank/DDBJ databases">
        <title>Complete Sequence for the Genome of the Thioalkalivibrio versutus D301.</title>
        <authorList>
            <person name="Mu T."/>
            <person name="Zhou J."/>
            <person name="Xu X."/>
        </authorList>
    </citation>
    <scope>NUCLEOTIDE SEQUENCE [LARGE SCALE GENOMIC DNA]</scope>
    <source>
        <strain evidence="4 5">D301</strain>
    </source>
</reference>
<keyword evidence="4" id="KW-0436">Ligase</keyword>
<feature type="domain" description="ATP-grasp" evidence="3">
    <location>
        <begin position="291"/>
        <end position="481"/>
    </location>
</feature>
<accession>A0A0G3FZ79</accession>
<organism evidence="4 5">
    <name type="scientific">Thioalkalivibrio versutus</name>
    <dbReference type="NCBI Taxonomy" id="106634"/>
    <lineage>
        <taxon>Bacteria</taxon>
        <taxon>Pseudomonadati</taxon>
        <taxon>Pseudomonadota</taxon>
        <taxon>Gammaproteobacteria</taxon>
        <taxon>Chromatiales</taxon>
        <taxon>Ectothiorhodospiraceae</taxon>
        <taxon>Thioalkalivibrio</taxon>
    </lineage>
</organism>
<evidence type="ECO:0000256" key="1">
    <source>
        <dbReference type="ARBA" id="ARBA00023211"/>
    </source>
</evidence>
<evidence type="ECO:0000259" key="3">
    <source>
        <dbReference type="PROSITE" id="PS50975"/>
    </source>
</evidence>
<dbReference type="RefSeq" id="WP_047250685.1">
    <property type="nucleotide sequence ID" value="NZ_CP011367.1"/>
</dbReference>
<dbReference type="KEGG" id="tvr:TVD_02020"/>
<dbReference type="PROSITE" id="PS50975">
    <property type="entry name" value="ATP_GRASP"/>
    <property type="match status" value="1"/>
</dbReference>
<dbReference type="SUPFAM" id="SSF56059">
    <property type="entry name" value="Glutathione synthetase ATP-binding domain-like"/>
    <property type="match status" value="1"/>
</dbReference>
<protein>
    <submittedName>
        <fullName evidence="4">Carboxylate--amine ligase</fullName>
    </submittedName>
</protein>
<dbReference type="InterPro" id="IPR025839">
    <property type="entry name" value="RLAN_dom"/>
</dbReference>
<dbReference type="PANTHER" id="PTHR21621">
    <property type="entry name" value="RIBOSOMAL PROTEIN S6 MODIFICATION PROTEIN"/>
    <property type="match status" value="1"/>
</dbReference>
<dbReference type="GO" id="GO:0009432">
    <property type="term" value="P:SOS response"/>
    <property type="evidence" value="ECO:0007669"/>
    <property type="project" value="TreeGrafter"/>
</dbReference>
<dbReference type="OrthoDB" id="9800957at2"/>
<dbReference type="InterPro" id="IPR013815">
    <property type="entry name" value="ATP_grasp_subdomain_1"/>
</dbReference>
<dbReference type="Pfam" id="PF08443">
    <property type="entry name" value="RimK"/>
    <property type="match status" value="1"/>
</dbReference>
<keyword evidence="1" id="KW-0464">Manganese</keyword>
<keyword evidence="5" id="KW-1185">Reference proteome</keyword>
<dbReference type="GO" id="GO:0018169">
    <property type="term" value="F:ribosomal S6-glutamic acid ligase activity"/>
    <property type="evidence" value="ECO:0007669"/>
    <property type="project" value="TreeGrafter"/>
</dbReference>
<evidence type="ECO:0000313" key="5">
    <source>
        <dbReference type="Proteomes" id="UP000064201"/>
    </source>
</evidence>
<dbReference type="GO" id="GO:0005737">
    <property type="term" value="C:cytoplasm"/>
    <property type="evidence" value="ECO:0007669"/>
    <property type="project" value="TreeGrafter"/>
</dbReference>
<keyword evidence="2" id="KW-0067">ATP-binding</keyword>
<dbReference type="AlphaFoldDB" id="A0A0G3FZ79"/>
<dbReference type="InterPro" id="IPR011761">
    <property type="entry name" value="ATP-grasp"/>
</dbReference>
<dbReference type="GO" id="GO:0046872">
    <property type="term" value="F:metal ion binding"/>
    <property type="evidence" value="ECO:0007669"/>
    <property type="project" value="InterPro"/>
</dbReference>
<dbReference type="PANTHER" id="PTHR21621:SF0">
    <property type="entry name" value="BETA-CITRYLGLUTAMATE SYNTHASE B-RELATED"/>
    <property type="match status" value="1"/>
</dbReference>
<sequence length="494" mass="56087">MPEHRILVERRADWKPHFPDLPVMAIDDYLRGPAVDDPANLRVINLCRSQRYLSAGYYGSLLAEARGHRVIPSVRTLQDLSRKSIYSLDTEELDERVARVLGRSRQGTHPERLELTVLFGQCAEPALQEIAGQLFALFPAPMFRVEFRLQGRWQIHALRPFALNALEPEQEPAFFAALERYLSKPWRRRREARSARYELAILHNPDEALAPSTPATLKRFVRAGQEQGMDVELIQARDLSRLAEFDALFIRETTAIDHYTYRFARKAEAEGMVVIDDADSILRCTNKVYLAERLAAHRVPTPKTVILNRETILRAEESIGYPVVLKIPDGSFSRGVFKANDRGELESIARRLLKESDLILAQEFVYTEFDWRIGVLNRQPLYASQYLMSRKHWQIVNHDAKGGAREGGFRTQALADVPAAVVKTAVKAANLIGDGLYGVDLKQTPRGVMVIEVNDNPNLDAGIEDKVLGETLYTTLMQDFVRRLDAARRHRAAP</sequence>
<name>A0A0G3FZ79_9GAMM</name>
<evidence type="ECO:0000313" key="4">
    <source>
        <dbReference type="EMBL" id="AKJ94223.1"/>
    </source>
</evidence>